<keyword evidence="8" id="KW-1185">Reference proteome</keyword>
<dbReference type="AlphaFoldDB" id="A0A2V3PJN7"/>
<dbReference type="GO" id="GO:0016987">
    <property type="term" value="F:sigma factor activity"/>
    <property type="evidence" value="ECO:0007669"/>
    <property type="project" value="UniProtKB-KW"/>
</dbReference>
<name>A0A2V3PJN7_9BACT</name>
<dbReference type="GO" id="GO:0003677">
    <property type="term" value="F:DNA binding"/>
    <property type="evidence" value="ECO:0007669"/>
    <property type="project" value="InterPro"/>
</dbReference>
<evidence type="ECO:0000256" key="3">
    <source>
        <dbReference type="ARBA" id="ARBA00023082"/>
    </source>
</evidence>
<proteinExistence type="inferred from homology"/>
<keyword evidence="4" id="KW-0804">Transcription</keyword>
<comment type="caution">
    <text evidence="7">The sequence shown here is derived from an EMBL/GenBank/DDBJ whole genome shotgun (WGS) entry which is preliminary data.</text>
</comment>
<dbReference type="PANTHER" id="PTHR43133:SF46">
    <property type="entry name" value="RNA POLYMERASE SIGMA-70 FACTOR ECF SUBFAMILY"/>
    <property type="match status" value="1"/>
</dbReference>
<dbReference type="NCBIfam" id="TIGR02985">
    <property type="entry name" value="Sig70_bacteroi1"/>
    <property type="match status" value="1"/>
</dbReference>
<dbReference type="Gene3D" id="1.10.10.10">
    <property type="entry name" value="Winged helix-like DNA-binding domain superfamily/Winged helix DNA-binding domain"/>
    <property type="match status" value="1"/>
</dbReference>
<dbReference type="InterPro" id="IPR007627">
    <property type="entry name" value="RNA_pol_sigma70_r2"/>
</dbReference>
<evidence type="ECO:0000313" key="7">
    <source>
        <dbReference type="EMBL" id="PXV61011.1"/>
    </source>
</evidence>
<dbReference type="SUPFAM" id="SSF88659">
    <property type="entry name" value="Sigma3 and sigma4 domains of RNA polymerase sigma factors"/>
    <property type="match status" value="1"/>
</dbReference>
<reference evidence="7 8" key="1">
    <citation type="submission" date="2018-03" db="EMBL/GenBank/DDBJ databases">
        <title>Genomic Encyclopedia of Archaeal and Bacterial Type Strains, Phase II (KMG-II): from individual species to whole genera.</title>
        <authorList>
            <person name="Goeker M."/>
        </authorList>
    </citation>
    <scope>NUCLEOTIDE SEQUENCE [LARGE SCALE GENOMIC DNA]</scope>
    <source>
        <strain evidence="7 8">DSM 100214</strain>
    </source>
</reference>
<comment type="similarity">
    <text evidence="1">Belongs to the sigma-70 factor family. ECF subfamily.</text>
</comment>
<dbReference type="InterPro" id="IPR013325">
    <property type="entry name" value="RNA_pol_sigma_r2"/>
</dbReference>
<dbReference type="InterPro" id="IPR013324">
    <property type="entry name" value="RNA_pol_sigma_r3/r4-like"/>
</dbReference>
<feature type="domain" description="RNA polymerase sigma factor 70 region 4 type 2" evidence="6">
    <location>
        <begin position="116"/>
        <end position="168"/>
    </location>
</feature>
<evidence type="ECO:0000313" key="8">
    <source>
        <dbReference type="Proteomes" id="UP000247973"/>
    </source>
</evidence>
<feature type="domain" description="RNA polymerase sigma-70 region 2" evidence="5">
    <location>
        <begin position="16"/>
        <end position="83"/>
    </location>
</feature>
<dbReference type="InterPro" id="IPR036388">
    <property type="entry name" value="WH-like_DNA-bd_sf"/>
</dbReference>
<sequence>MMKRNLNEDMAFFERLFQTHYSSLVLYAYRYTYERSLAEDIVQDVFISVWNGRENIDFEAYPIKAYLQKAVYNKYLNHLRSHRSHLSLDDDIDYLLLKEIESYNQLDDLVKKEVENEIEKCIETLPPQCKKAFVYSRSHSMKNKEIASELGISEKAVEKHITKALAKIRTHLLKADLISFIFIVHLPANFKILSHLIDV</sequence>
<dbReference type="Pfam" id="PF08281">
    <property type="entry name" value="Sigma70_r4_2"/>
    <property type="match status" value="1"/>
</dbReference>
<dbReference type="Gene3D" id="1.10.1740.10">
    <property type="match status" value="1"/>
</dbReference>
<evidence type="ECO:0000256" key="1">
    <source>
        <dbReference type="ARBA" id="ARBA00010641"/>
    </source>
</evidence>
<evidence type="ECO:0000256" key="4">
    <source>
        <dbReference type="ARBA" id="ARBA00023163"/>
    </source>
</evidence>
<dbReference type="Proteomes" id="UP000247973">
    <property type="component" value="Unassembled WGS sequence"/>
</dbReference>
<gene>
    <name evidence="7" type="ORF">CLV62_12710</name>
</gene>
<protein>
    <submittedName>
        <fullName evidence="7">RNA polymerase sigma-70 factor (ECF subfamily)</fullName>
    </submittedName>
</protein>
<evidence type="ECO:0000256" key="2">
    <source>
        <dbReference type="ARBA" id="ARBA00023015"/>
    </source>
</evidence>
<dbReference type="EMBL" id="QICL01000027">
    <property type="protein sequence ID" value="PXV61011.1"/>
    <property type="molecule type" value="Genomic_DNA"/>
</dbReference>
<keyword evidence="3" id="KW-0731">Sigma factor</keyword>
<dbReference type="Pfam" id="PF04542">
    <property type="entry name" value="Sigma70_r2"/>
    <property type="match status" value="1"/>
</dbReference>
<evidence type="ECO:0000259" key="6">
    <source>
        <dbReference type="Pfam" id="PF08281"/>
    </source>
</evidence>
<organism evidence="7 8">
    <name type="scientific">Dysgonomonas alginatilytica</name>
    <dbReference type="NCBI Taxonomy" id="1605892"/>
    <lineage>
        <taxon>Bacteria</taxon>
        <taxon>Pseudomonadati</taxon>
        <taxon>Bacteroidota</taxon>
        <taxon>Bacteroidia</taxon>
        <taxon>Bacteroidales</taxon>
        <taxon>Dysgonomonadaceae</taxon>
        <taxon>Dysgonomonas</taxon>
    </lineage>
</organism>
<dbReference type="NCBIfam" id="TIGR02937">
    <property type="entry name" value="sigma70-ECF"/>
    <property type="match status" value="1"/>
</dbReference>
<dbReference type="InterPro" id="IPR014327">
    <property type="entry name" value="RNA_pol_sigma70_bacteroid"/>
</dbReference>
<accession>A0A2V3PJN7</accession>
<keyword evidence="2" id="KW-0805">Transcription regulation</keyword>
<dbReference type="RefSeq" id="WP_110311947.1">
    <property type="nucleotide sequence ID" value="NZ_QICL01000027.1"/>
</dbReference>
<dbReference type="InterPro" id="IPR039425">
    <property type="entry name" value="RNA_pol_sigma-70-like"/>
</dbReference>
<dbReference type="InterPro" id="IPR013249">
    <property type="entry name" value="RNA_pol_sigma70_r4_t2"/>
</dbReference>
<dbReference type="OrthoDB" id="1453134at2"/>
<evidence type="ECO:0000259" key="5">
    <source>
        <dbReference type="Pfam" id="PF04542"/>
    </source>
</evidence>
<dbReference type="InterPro" id="IPR014284">
    <property type="entry name" value="RNA_pol_sigma-70_dom"/>
</dbReference>
<dbReference type="PANTHER" id="PTHR43133">
    <property type="entry name" value="RNA POLYMERASE ECF-TYPE SIGMA FACTO"/>
    <property type="match status" value="1"/>
</dbReference>
<dbReference type="GO" id="GO:0006352">
    <property type="term" value="P:DNA-templated transcription initiation"/>
    <property type="evidence" value="ECO:0007669"/>
    <property type="project" value="InterPro"/>
</dbReference>
<dbReference type="SUPFAM" id="SSF88946">
    <property type="entry name" value="Sigma2 domain of RNA polymerase sigma factors"/>
    <property type="match status" value="1"/>
</dbReference>